<dbReference type="STRING" id="1423792.FD09_GL002778"/>
<dbReference type="AlphaFoldDB" id="A0A0R1MX63"/>
<keyword evidence="2" id="KW-1003">Cell membrane</keyword>
<comment type="subcellular location">
    <subcellularLocation>
        <location evidence="1">Cell membrane</location>
        <topology evidence="1">Multi-pass membrane protein</topology>
    </subcellularLocation>
</comment>
<keyword evidence="3 6" id="KW-0812">Transmembrane</keyword>
<feature type="transmembrane region" description="Helical" evidence="6">
    <location>
        <begin position="153"/>
        <end position="171"/>
    </location>
</feature>
<feature type="transmembrane region" description="Helical" evidence="6">
    <location>
        <begin position="277"/>
        <end position="295"/>
    </location>
</feature>
<evidence type="ECO:0000256" key="2">
    <source>
        <dbReference type="ARBA" id="ARBA00022475"/>
    </source>
</evidence>
<organism evidence="7 8">
    <name type="scientific">Schleiferilactobacillus perolens DSM 12744</name>
    <dbReference type="NCBI Taxonomy" id="1423792"/>
    <lineage>
        <taxon>Bacteria</taxon>
        <taxon>Bacillati</taxon>
        <taxon>Bacillota</taxon>
        <taxon>Bacilli</taxon>
        <taxon>Lactobacillales</taxon>
        <taxon>Lactobacillaceae</taxon>
        <taxon>Schleiferilactobacillus</taxon>
    </lineage>
</organism>
<dbReference type="GO" id="GO:0005886">
    <property type="term" value="C:plasma membrane"/>
    <property type="evidence" value="ECO:0007669"/>
    <property type="project" value="UniProtKB-SubCell"/>
</dbReference>
<keyword evidence="4 6" id="KW-1133">Transmembrane helix</keyword>
<dbReference type="GO" id="GO:0022857">
    <property type="term" value="F:transmembrane transporter activity"/>
    <property type="evidence" value="ECO:0007669"/>
    <property type="project" value="InterPro"/>
</dbReference>
<dbReference type="PATRIC" id="fig|1423792.3.peg.2838"/>
<keyword evidence="5 6" id="KW-0472">Membrane</keyword>
<comment type="caution">
    <text evidence="7">The sequence shown here is derived from an EMBL/GenBank/DDBJ whole genome shotgun (WGS) entry which is preliminary data.</text>
</comment>
<proteinExistence type="predicted"/>
<evidence type="ECO:0000313" key="7">
    <source>
        <dbReference type="EMBL" id="KRL12791.1"/>
    </source>
</evidence>
<dbReference type="InterPro" id="IPR036259">
    <property type="entry name" value="MFS_trans_sf"/>
</dbReference>
<evidence type="ECO:0000256" key="6">
    <source>
        <dbReference type="SAM" id="Phobius"/>
    </source>
</evidence>
<dbReference type="InterPro" id="IPR011701">
    <property type="entry name" value="MFS"/>
</dbReference>
<dbReference type="PANTHER" id="PTHR23513">
    <property type="entry name" value="INTEGRAL MEMBRANE EFFLUX PROTEIN-RELATED"/>
    <property type="match status" value="1"/>
</dbReference>
<feature type="transmembrane region" description="Helical" evidence="6">
    <location>
        <begin position="372"/>
        <end position="390"/>
    </location>
</feature>
<feature type="transmembrane region" description="Helical" evidence="6">
    <location>
        <begin position="211"/>
        <end position="232"/>
    </location>
</feature>
<evidence type="ECO:0000256" key="1">
    <source>
        <dbReference type="ARBA" id="ARBA00004651"/>
    </source>
</evidence>
<feature type="transmembrane region" description="Helical" evidence="6">
    <location>
        <begin position="301"/>
        <end position="318"/>
    </location>
</feature>
<evidence type="ECO:0000313" key="8">
    <source>
        <dbReference type="Proteomes" id="UP000051330"/>
    </source>
</evidence>
<dbReference type="PANTHER" id="PTHR23513:SF6">
    <property type="entry name" value="MAJOR FACILITATOR SUPERFAMILY ASSOCIATED DOMAIN-CONTAINING PROTEIN"/>
    <property type="match status" value="1"/>
</dbReference>
<feature type="transmembrane region" description="Helical" evidence="6">
    <location>
        <begin position="339"/>
        <end position="366"/>
    </location>
</feature>
<keyword evidence="8" id="KW-1185">Reference proteome</keyword>
<reference evidence="7 8" key="1">
    <citation type="journal article" date="2015" name="Genome Announc.">
        <title>Expanding the biotechnology potential of lactobacilli through comparative genomics of 213 strains and associated genera.</title>
        <authorList>
            <person name="Sun Z."/>
            <person name="Harris H.M."/>
            <person name="McCann A."/>
            <person name="Guo C."/>
            <person name="Argimon S."/>
            <person name="Zhang W."/>
            <person name="Yang X."/>
            <person name="Jeffery I.B."/>
            <person name="Cooney J.C."/>
            <person name="Kagawa T.F."/>
            <person name="Liu W."/>
            <person name="Song Y."/>
            <person name="Salvetti E."/>
            <person name="Wrobel A."/>
            <person name="Rasinkangas P."/>
            <person name="Parkhill J."/>
            <person name="Rea M.C."/>
            <person name="O'Sullivan O."/>
            <person name="Ritari J."/>
            <person name="Douillard F.P."/>
            <person name="Paul Ross R."/>
            <person name="Yang R."/>
            <person name="Briner A.E."/>
            <person name="Felis G.E."/>
            <person name="de Vos W.M."/>
            <person name="Barrangou R."/>
            <person name="Klaenhammer T.R."/>
            <person name="Caufield P.W."/>
            <person name="Cui Y."/>
            <person name="Zhang H."/>
            <person name="O'Toole P.W."/>
        </authorList>
    </citation>
    <scope>NUCLEOTIDE SEQUENCE [LARGE SCALE GENOMIC DNA]</scope>
    <source>
        <strain evidence="7 8">DSM 12744</strain>
    </source>
</reference>
<dbReference type="Proteomes" id="UP000051330">
    <property type="component" value="Unassembled WGS sequence"/>
</dbReference>
<evidence type="ECO:0000256" key="4">
    <source>
        <dbReference type="ARBA" id="ARBA00022989"/>
    </source>
</evidence>
<dbReference type="EMBL" id="AZEC01000006">
    <property type="protein sequence ID" value="KRL12791.1"/>
    <property type="molecule type" value="Genomic_DNA"/>
</dbReference>
<accession>A0A0R1MX63</accession>
<protein>
    <submittedName>
        <fullName evidence="7">Major facilitator superfamily permease</fullName>
    </submittedName>
</protein>
<dbReference type="SUPFAM" id="SSF103473">
    <property type="entry name" value="MFS general substrate transporter"/>
    <property type="match status" value="1"/>
</dbReference>
<feature type="transmembrane region" description="Helical" evidence="6">
    <location>
        <begin position="26"/>
        <end position="48"/>
    </location>
</feature>
<name>A0A0R1MX63_9LACO</name>
<dbReference type="Gene3D" id="1.20.1250.20">
    <property type="entry name" value="MFS general substrate transporter like domains"/>
    <property type="match status" value="1"/>
</dbReference>
<evidence type="ECO:0000256" key="3">
    <source>
        <dbReference type="ARBA" id="ARBA00022692"/>
    </source>
</evidence>
<sequence>MLDGIGNALFNIVFVIYASTLPFNKLAVSLASLAGLLPSLLMMVTGYWADRATKKTGAMIAARFGQFALFIGLTLLIRLPGTLMIFLVLLAINVVSDILGQYSAGLGLPLFRRLLPDEALNSAMSFESATQTTVGMVFEGIGAWTIVLLHHDFALFGFINAVTFLAAALVIGHRRRLLRHAEPAVNAGANATPSFKNSLQALVKLAQENHFIGWSVALAFCVNMIGMSISGLQNVTLLQESSAWIGNYGNTVAILSITFSLGVIAGALFSNDPFKRVSIISMIGGVTALAALLGVSFMASWGIVPVIILNFVIAYLLGKVNPRFSTVLLMTVDEHHLGATMGAMSTIVTLGAPLGQAVFLGIANIISPATSWLIFAVSALAITVFTAVLTRRISDPSVFTPASDRLAPRKP</sequence>
<gene>
    <name evidence="7" type="ORF">FD09_GL002778</name>
</gene>
<dbReference type="Pfam" id="PF07690">
    <property type="entry name" value="MFS_1"/>
    <property type="match status" value="1"/>
</dbReference>
<feature type="transmembrane region" description="Helical" evidence="6">
    <location>
        <begin position="252"/>
        <end position="270"/>
    </location>
</feature>
<evidence type="ECO:0000256" key="5">
    <source>
        <dbReference type="ARBA" id="ARBA00023136"/>
    </source>
</evidence>